<dbReference type="SMART" id="SM00897">
    <property type="entry name" value="FIST"/>
    <property type="match status" value="1"/>
</dbReference>
<dbReference type="RefSeq" id="WP_268074661.1">
    <property type="nucleotide sequence ID" value="NZ_CP109965.1"/>
</dbReference>
<evidence type="ECO:0000259" key="1">
    <source>
        <dbReference type="SMART" id="SM00897"/>
    </source>
</evidence>
<dbReference type="Proteomes" id="UP001163726">
    <property type="component" value="Chromosome"/>
</dbReference>
<keyword evidence="4" id="KW-1185">Reference proteome</keyword>
<dbReference type="InterPro" id="IPR019494">
    <property type="entry name" value="FIST_C"/>
</dbReference>
<dbReference type="InterPro" id="IPR013702">
    <property type="entry name" value="FIST_domain_N"/>
</dbReference>
<evidence type="ECO:0000313" key="3">
    <source>
        <dbReference type="EMBL" id="WAJ70359.1"/>
    </source>
</evidence>
<dbReference type="EMBL" id="CP109965">
    <property type="protein sequence ID" value="WAJ70359.1"/>
    <property type="molecule type" value="Genomic_DNA"/>
</dbReference>
<accession>A0ABY7ALK8</accession>
<dbReference type="Pfam" id="PF10442">
    <property type="entry name" value="FIST_C"/>
    <property type="match status" value="1"/>
</dbReference>
<protein>
    <submittedName>
        <fullName evidence="3">FIST C-terminal domain-containing protein</fullName>
    </submittedName>
</protein>
<gene>
    <name evidence="3" type="ORF">OLW01_00645</name>
</gene>
<dbReference type="PANTHER" id="PTHR40252:SF2">
    <property type="entry name" value="BLR0328 PROTEIN"/>
    <property type="match status" value="1"/>
</dbReference>
<dbReference type="Pfam" id="PF08495">
    <property type="entry name" value="FIST"/>
    <property type="match status" value="1"/>
</dbReference>
<feature type="domain" description="FIST C-domain" evidence="2">
    <location>
        <begin position="218"/>
        <end position="358"/>
    </location>
</feature>
<evidence type="ECO:0000313" key="4">
    <source>
        <dbReference type="Proteomes" id="UP001163726"/>
    </source>
</evidence>
<organism evidence="3 4">
    <name type="scientific">Catenovulum adriaticum</name>
    <dbReference type="NCBI Taxonomy" id="2984846"/>
    <lineage>
        <taxon>Bacteria</taxon>
        <taxon>Pseudomonadati</taxon>
        <taxon>Pseudomonadota</taxon>
        <taxon>Gammaproteobacteria</taxon>
        <taxon>Alteromonadales</taxon>
        <taxon>Alteromonadaceae</taxon>
        <taxon>Catenovulum</taxon>
    </lineage>
</organism>
<proteinExistence type="predicted"/>
<evidence type="ECO:0000259" key="2">
    <source>
        <dbReference type="SMART" id="SM01204"/>
    </source>
</evidence>
<feature type="domain" description="FIST" evidence="1">
    <location>
        <begin position="31"/>
        <end position="217"/>
    </location>
</feature>
<dbReference type="PANTHER" id="PTHR40252">
    <property type="entry name" value="BLR0328 PROTEIN"/>
    <property type="match status" value="1"/>
</dbReference>
<dbReference type="SMART" id="SM01204">
    <property type="entry name" value="FIST_C"/>
    <property type="match status" value="1"/>
</dbReference>
<reference evidence="3" key="1">
    <citation type="submission" date="2022-10" db="EMBL/GenBank/DDBJ databases">
        <title>Catenovulum adriacola sp. nov. isolated in the Harbour of Susak.</title>
        <authorList>
            <person name="Schoch T."/>
            <person name="Reich S.J."/>
            <person name="Stoeferle S."/>
            <person name="Flaiz M."/>
            <person name="Kazda M."/>
            <person name="Riedel C.U."/>
            <person name="Duerre P."/>
        </authorList>
    </citation>
    <scope>NUCLEOTIDE SEQUENCE</scope>
    <source>
        <strain evidence="3">TS8</strain>
    </source>
</reference>
<sequence length="375" mass="41122">MLNIGFKWFTQNPAISSLNQGIELAVEAKVQSLLILACADNHISVTECDLLLTRLNITIFGGVFPALLSEENVLTTGYVLVGFVEPIQVDTFEHISRLSAEDAEAVYEAEIEQKLNVNAPSYFLFHDAFSPNSEYFIDALFYCLGDVKVIGGGAGSLDFVSRPCVFTNKGMLQDVVQLAALPAKLFINVTHGWQILDGPYLVTEATAHQITSLNYQNAAEQYQTSIESLSDMRFEGQDFFTIAKNFPLGIKGANDEILVREPIKVQNGTLECVGNIPNNASVYILTGDRAGLIQSLKQSCEQFYATTTECNNLFIVDCIGRFLFLENDFDQELDAILSGGIFKESAFGVLSLGEISNTQNGAIKLLNKSIVLGCF</sequence>
<name>A0ABY7ALK8_9ALTE</name>